<dbReference type="EC" id="2.3.1.181" evidence="5 6"/>
<dbReference type="InterPro" id="IPR000544">
    <property type="entry name" value="Octanoyltransferase"/>
</dbReference>
<comment type="subcellular location">
    <subcellularLocation>
        <location evidence="5">Cytoplasm</location>
    </subcellularLocation>
</comment>
<dbReference type="Proteomes" id="UP000184052">
    <property type="component" value="Unassembled WGS sequence"/>
</dbReference>
<dbReference type="GO" id="GO:0033819">
    <property type="term" value="F:lipoyl(octanoyl) transferase activity"/>
    <property type="evidence" value="ECO:0007669"/>
    <property type="project" value="UniProtKB-EC"/>
</dbReference>
<sequence length="227" mass="26371">MEIEVILLGRMSYDLALQIQKKIHREVLQNKRKETLLLVEHTHVFTMGRRTESKNLLHSPEFLDQEGIGLHKIGRGGDITYHGQGQIVGYPIVNLKRINKKTRTYVESMEDVFIRLLRDNFDIDANKDTGKYTGVWVGDRKITAIGVEIKRYVTMHGFAFNVNTDLKYFDWIVPCGLDDRGVTSLEVLTGKRQNMDQLFQMVAKYFCEVFELVPTFRELKDTLEDIE</sequence>
<dbReference type="GO" id="GO:0009249">
    <property type="term" value="P:protein lipoylation"/>
    <property type="evidence" value="ECO:0007669"/>
    <property type="project" value="InterPro"/>
</dbReference>
<evidence type="ECO:0000256" key="4">
    <source>
        <dbReference type="ARBA" id="ARBA00024732"/>
    </source>
</evidence>
<dbReference type="NCBIfam" id="NF010925">
    <property type="entry name" value="PRK14345.1"/>
    <property type="match status" value="1"/>
</dbReference>
<comment type="miscellaneous">
    <text evidence="5">In the reaction, the free carboxyl group of octanoic acid is attached via an amide linkage to the epsilon-amino group of a specific lysine residue of lipoyl domains of lipoate-dependent enzymes.</text>
</comment>
<evidence type="ECO:0000259" key="10">
    <source>
        <dbReference type="PROSITE" id="PS51733"/>
    </source>
</evidence>
<organism evidence="11 12">
    <name type="scientific">Dethiosulfatibacter aminovorans DSM 17477</name>
    <dbReference type="NCBI Taxonomy" id="1121476"/>
    <lineage>
        <taxon>Bacteria</taxon>
        <taxon>Bacillati</taxon>
        <taxon>Bacillota</taxon>
        <taxon>Tissierellia</taxon>
        <taxon>Dethiosulfatibacter</taxon>
    </lineage>
</organism>
<name>A0A1M6JPL7_9FIRM</name>
<dbReference type="PROSITE" id="PS51733">
    <property type="entry name" value="BPL_LPL_CATALYTIC"/>
    <property type="match status" value="1"/>
</dbReference>
<feature type="domain" description="BPL/LPL catalytic" evidence="10">
    <location>
        <begin position="30"/>
        <end position="214"/>
    </location>
</feature>
<dbReference type="NCBIfam" id="TIGR00214">
    <property type="entry name" value="lipB"/>
    <property type="match status" value="1"/>
</dbReference>
<feature type="binding site" evidence="5 8">
    <location>
        <begin position="75"/>
        <end position="82"/>
    </location>
    <ligand>
        <name>substrate</name>
    </ligand>
</feature>
<dbReference type="HAMAP" id="MF_00013">
    <property type="entry name" value="LipB"/>
    <property type="match status" value="1"/>
</dbReference>
<evidence type="ECO:0000256" key="2">
    <source>
        <dbReference type="ARBA" id="ARBA00022679"/>
    </source>
</evidence>
<evidence type="ECO:0000256" key="6">
    <source>
        <dbReference type="PIRNR" id="PIRNR016262"/>
    </source>
</evidence>
<evidence type="ECO:0000256" key="7">
    <source>
        <dbReference type="PIRSR" id="PIRSR016262-1"/>
    </source>
</evidence>
<comment type="similarity">
    <text evidence="5 6">Belongs to the LipB family.</text>
</comment>
<keyword evidence="2 5" id="KW-0808">Transferase</keyword>
<evidence type="ECO:0000256" key="1">
    <source>
        <dbReference type="ARBA" id="ARBA00004821"/>
    </source>
</evidence>
<dbReference type="UniPathway" id="UPA00538">
    <property type="reaction ID" value="UER00592"/>
</dbReference>
<dbReference type="InterPro" id="IPR020605">
    <property type="entry name" value="Octanoyltransferase_CS"/>
</dbReference>
<dbReference type="PROSITE" id="PS01313">
    <property type="entry name" value="LIPB"/>
    <property type="match status" value="1"/>
</dbReference>
<feature type="active site" description="Acyl-thioester intermediate" evidence="5 7">
    <location>
        <position position="175"/>
    </location>
</feature>
<proteinExistence type="inferred from homology"/>
<reference evidence="11 12" key="1">
    <citation type="submission" date="2016-11" db="EMBL/GenBank/DDBJ databases">
        <authorList>
            <person name="Jaros S."/>
            <person name="Januszkiewicz K."/>
            <person name="Wedrychowicz H."/>
        </authorList>
    </citation>
    <scope>NUCLEOTIDE SEQUENCE [LARGE SCALE GENOMIC DNA]</scope>
    <source>
        <strain evidence="11 12">DSM 17477</strain>
    </source>
</reference>
<dbReference type="SUPFAM" id="SSF55681">
    <property type="entry name" value="Class II aaRS and biotin synthetases"/>
    <property type="match status" value="1"/>
</dbReference>
<dbReference type="Gene3D" id="3.30.930.10">
    <property type="entry name" value="Bira Bifunctional Protein, Domain 2"/>
    <property type="match status" value="1"/>
</dbReference>
<comment type="pathway">
    <text evidence="1 5 6">Protein modification; protein lipoylation via endogenous pathway; protein N(6)-(lipoyl)lysine from octanoyl-[acyl-carrier-protein]: step 1/2.</text>
</comment>
<evidence type="ECO:0000313" key="11">
    <source>
        <dbReference type="EMBL" id="SHJ48620.1"/>
    </source>
</evidence>
<gene>
    <name evidence="5" type="primary">lipB</name>
    <name evidence="11" type="ORF">SAMN02745751_02684</name>
</gene>
<dbReference type="STRING" id="1121476.SAMN02745751_02684"/>
<dbReference type="AlphaFoldDB" id="A0A1M6JPL7"/>
<dbReference type="PANTHER" id="PTHR10993">
    <property type="entry name" value="OCTANOYLTRANSFERASE"/>
    <property type="match status" value="1"/>
</dbReference>
<dbReference type="InterPro" id="IPR045864">
    <property type="entry name" value="aa-tRNA-synth_II/BPL/LPL"/>
</dbReference>
<dbReference type="InterPro" id="IPR004143">
    <property type="entry name" value="BPL_LPL_catalytic"/>
</dbReference>
<keyword evidence="3 5" id="KW-0012">Acyltransferase</keyword>
<accession>A0A1M6JPL7</accession>
<dbReference type="PIRSF" id="PIRSF016262">
    <property type="entry name" value="LPLase"/>
    <property type="match status" value="1"/>
</dbReference>
<dbReference type="PANTHER" id="PTHR10993:SF7">
    <property type="entry name" value="LIPOYLTRANSFERASE 2, MITOCHONDRIAL-RELATED"/>
    <property type="match status" value="1"/>
</dbReference>
<feature type="site" description="Lowers pKa of active site Cys" evidence="5 9">
    <location>
        <position position="141"/>
    </location>
</feature>
<dbReference type="EMBL" id="FQZL01000022">
    <property type="protein sequence ID" value="SHJ48620.1"/>
    <property type="molecule type" value="Genomic_DNA"/>
</dbReference>
<evidence type="ECO:0000256" key="5">
    <source>
        <dbReference type="HAMAP-Rule" id="MF_00013"/>
    </source>
</evidence>
<evidence type="ECO:0000256" key="8">
    <source>
        <dbReference type="PIRSR" id="PIRSR016262-2"/>
    </source>
</evidence>
<feature type="binding site" evidence="5 8">
    <location>
        <begin position="157"/>
        <end position="159"/>
    </location>
    <ligand>
        <name>substrate</name>
    </ligand>
</feature>
<comment type="catalytic activity">
    <reaction evidence="5 6">
        <text>octanoyl-[ACP] + L-lysyl-[protein] = N(6)-octanoyl-L-lysyl-[protein] + holo-[ACP] + H(+)</text>
        <dbReference type="Rhea" id="RHEA:17665"/>
        <dbReference type="Rhea" id="RHEA-COMP:9636"/>
        <dbReference type="Rhea" id="RHEA-COMP:9685"/>
        <dbReference type="Rhea" id="RHEA-COMP:9752"/>
        <dbReference type="Rhea" id="RHEA-COMP:9928"/>
        <dbReference type="ChEBI" id="CHEBI:15378"/>
        <dbReference type="ChEBI" id="CHEBI:29969"/>
        <dbReference type="ChEBI" id="CHEBI:64479"/>
        <dbReference type="ChEBI" id="CHEBI:78463"/>
        <dbReference type="ChEBI" id="CHEBI:78809"/>
        <dbReference type="EC" id="2.3.1.181"/>
    </reaction>
</comment>
<keyword evidence="5" id="KW-0963">Cytoplasm</keyword>
<dbReference type="Pfam" id="PF21948">
    <property type="entry name" value="LplA-B_cat"/>
    <property type="match status" value="1"/>
</dbReference>
<evidence type="ECO:0000313" key="12">
    <source>
        <dbReference type="Proteomes" id="UP000184052"/>
    </source>
</evidence>
<dbReference type="CDD" id="cd16444">
    <property type="entry name" value="LipB"/>
    <property type="match status" value="1"/>
</dbReference>
<protein>
    <recommendedName>
        <fullName evidence="5 6">Octanoyltransferase</fullName>
        <ecNumber evidence="5 6">2.3.1.181</ecNumber>
    </recommendedName>
    <alternativeName>
        <fullName evidence="5">Lipoate-protein ligase B</fullName>
    </alternativeName>
    <alternativeName>
        <fullName evidence="5">Lipoyl/octanoyl transferase</fullName>
    </alternativeName>
    <alternativeName>
        <fullName evidence="5">Octanoyl-[acyl-carrier-protein]-protein N-octanoyltransferase</fullName>
    </alternativeName>
</protein>
<feature type="binding site" evidence="5 8">
    <location>
        <begin position="144"/>
        <end position="146"/>
    </location>
    <ligand>
        <name>substrate</name>
    </ligand>
</feature>
<keyword evidence="12" id="KW-1185">Reference proteome</keyword>
<dbReference type="GO" id="GO:0005737">
    <property type="term" value="C:cytoplasm"/>
    <property type="evidence" value="ECO:0007669"/>
    <property type="project" value="UniProtKB-SubCell"/>
</dbReference>
<evidence type="ECO:0000256" key="9">
    <source>
        <dbReference type="PIRSR" id="PIRSR016262-3"/>
    </source>
</evidence>
<comment type="function">
    <text evidence="4 5 6">Catalyzes the transfer of endogenously produced octanoic acid from octanoyl-acyl-carrier-protein onto the lipoyl domains of lipoate-dependent enzymes. Lipoyl-ACP can also act as a substrate although octanoyl-ACP is likely to be the physiological substrate.</text>
</comment>
<evidence type="ECO:0000256" key="3">
    <source>
        <dbReference type="ARBA" id="ARBA00023315"/>
    </source>
</evidence>